<organism evidence="2 3">
    <name type="scientific">Ornatilinea apprima</name>
    <dbReference type="NCBI Taxonomy" id="1134406"/>
    <lineage>
        <taxon>Bacteria</taxon>
        <taxon>Bacillati</taxon>
        <taxon>Chloroflexota</taxon>
        <taxon>Anaerolineae</taxon>
        <taxon>Anaerolineales</taxon>
        <taxon>Anaerolineaceae</taxon>
        <taxon>Ornatilinea</taxon>
    </lineage>
</organism>
<dbReference type="STRING" id="1134406.ADN00_01280"/>
<reference evidence="2 3" key="1">
    <citation type="submission" date="2015-07" db="EMBL/GenBank/DDBJ databases">
        <title>Genome sequence of Ornatilinea apprima DSM 23815.</title>
        <authorList>
            <person name="Hemp J."/>
            <person name="Ward L.M."/>
            <person name="Pace L.A."/>
            <person name="Fischer W.W."/>
        </authorList>
    </citation>
    <scope>NUCLEOTIDE SEQUENCE [LARGE SCALE GENOMIC DNA]</scope>
    <source>
        <strain evidence="2 3">P3M-1</strain>
    </source>
</reference>
<feature type="region of interest" description="Disordered" evidence="1">
    <location>
        <begin position="38"/>
        <end position="76"/>
    </location>
</feature>
<dbReference type="Proteomes" id="UP000050417">
    <property type="component" value="Unassembled WGS sequence"/>
</dbReference>
<proteinExistence type="predicted"/>
<accession>A0A0P6XD62</accession>
<name>A0A0P6XD62_9CHLR</name>
<comment type="caution">
    <text evidence="2">The sequence shown here is derived from an EMBL/GenBank/DDBJ whole genome shotgun (WGS) entry which is preliminary data.</text>
</comment>
<dbReference type="EMBL" id="LGCL01000003">
    <property type="protein sequence ID" value="KPL80849.1"/>
    <property type="molecule type" value="Genomic_DNA"/>
</dbReference>
<evidence type="ECO:0000313" key="2">
    <source>
        <dbReference type="EMBL" id="KPL80849.1"/>
    </source>
</evidence>
<dbReference type="AlphaFoldDB" id="A0A0P6XD62"/>
<gene>
    <name evidence="2" type="ORF">ADN00_01280</name>
</gene>
<evidence type="ECO:0000256" key="1">
    <source>
        <dbReference type="SAM" id="MobiDB-lite"/>
    </source>
</evidence>
<sequence>MFAMNHPAEPLQLSPEEQGRLLARVYAFILSDQFIGTQQEPYNQLGKQPTKERKKSTTGNATDIDAETIANQEPNE</sequence>
<feature type="compositionally biased region" description="Polar residues" evidence="1">
    <location>
        <begin position="38"/>
        <end position="47"/>
    </location>
</feature>
<evidence type="ECO:0000313" key="3">
    <source>
        <dbReference type="Proteomes" id="UP000050417"/>
    </source>
</evidence>
<protein>
    <submittedName>
        <fullName evidence="2">Uncharacterized protein</fullName>
    </submittedName>
</protein>
<keyword evidence="3" id="KW-1185">Reference proteome</keyword>